<dbReference type="PROSITE" id="PS50883">
    <property type="entry name" value="EAL"/>
    <property type="match status" value="1"/>
</dbReference>
<dbReference type="InterPro" id="IPR001633">
    <property type="entry name" value="EAL_dom"/>
</dbReference>
<proteinExistence type="predicted"/>
<dbReference type="Pfam" id="PF00563">
    <property type="entry name" value="EAL"/>
    <property type="match status" value="1"/>
</dbReference>
<evidence type="ECO:0000313" key="3">
    <source>
        <dbReference type="EMBL" id="ARP20534.1"/>
    </source>
</evidence>
<dbReference type="CDD" id="cd01948">
    <property type="entry name" value="EAL"/>
    <property type="match status" value="1"/>
</dbReference>
<keyword evidence="1" id="KW-1133">Transmembrane helix</keyword>
<dbReference type="PANTHER" id="PTHR33121:SF79">
    <property type="entry name" value="CYCLIC DI-GMP PHOSPHODIESTERASE PDED-RELATED"/>
    <property type="match status" value="1"/>
</dbReference>
<reference evidence="3" key="1">
    <citation type="submission" date="2016-10" db="EMBL/GenBank/DDBJ databases">
        <title>The High Quality Genome of Vibrio alginolyticus K01M1.</title>
        <authorList>
            <person name="Wendling C."/>
            <person name="Chibani C.M."/>
            <person name="Hertel R."/>
            <person name="Sproer C."/>
            <person name="Bunk B."/>
            <person name="Overmann J."/>
            <person name="Roth O."/>
            <person name="Liesegang H."/>
        </authorList>
    </citation>
    <scope>NUCLEOTIDE SEQUENCE</scope>
    <source>
        <strain evidence="3">K05K4</strain>
    </source>
</reference>
<feature type="domain" description="EAL" evidence="2">
    <location>
        <begin position="240"/>
        <end position="490"/>
    </location>
</feature>
<keyword evidence="1" id="KW-0472">Membrane</keyword>
<dbReference type="Gene3D" id="3.20.20.450">
    <property type="entry name" value="EAL domain"/>
    <property type="match status" value="1"/>
</dbReference>
<evidence type="ECO:0000256" key="1">
    <source>
        <dbReference type="SAM" id="Phobius"/>
    </source>
</evidence>
<gene>
    <name evidence="3" type="ORF">K05K4_38070</name>
</gene>
<dbReference type="InterPro" id="IPR035919">
    <property type="entry name" value="EAL_sf"/>
</dbReference>
<sequence>MLNKAIFKKAIIFLLPIPLVIGEVLYLARESVQNNLNHLLEKNVQIADEILFQIETENRTALLHPERCEELQQSLMFERDIEEMLIVKEGVITCSSKLGSISKPLAEHIAFPKGQTLALGSVDSLYDQFLLVVTEGERGYQAVTIIDHDYFNATIGFNNDLRLKRSALFIHDQVSPEGALRAGSNPIGIKSSQMFEYEALSEASDLFVKQRTLSYFLYSIPIIFVIYLCLYALNKFIDPHRNLILDLKRAIKRGELTLYYQPQVNVDTGQLFGFEALVRWEHQSKGFISPDEFVPAAEQSGLVFLLTDFVLDKAAEDFSKLGFDQPVHLGINVPPGYLVGPNAIRKIQLLDRQLSRNKVSLGVEITERQLIDSEARKCIAALRVHGIDVLIDDFGTGQTSLAFLQHMRIDYLKIDKCFVETIGIPSLSASVLKAMVHFAEELQVQLIAEGVETIAQAEHLKKMGVRYHQGYLYSKPLPYEQLAQRSHYDW</sequence>
<protein>
    <submittedName>
        <fullName evidence="3">Diguanylate phosphodiesterase</fullName>
    </submittedName>
</protein>
<organism evidence="3">
    <name type="scientific">Vibrio alginolyticus</name>
    <dbReference type="NCBI Taxonomy" id="663"/>
    <lineage>
        <taxon>Bacteria</taxon>
        <taxon>Pseudomonadati</taxon>
        <taxon>Pseudomonadota</taxon>
        <taxon>Gammaproteobacteria</taxon>
        <taxon>Vibrionales</taxon>
        <taxon>Vibrionaceae</taxon>
        <taxon>Vibrio</taxon>
    </lineage>
</organism>
<dbReference type="SUPFAM" id="SSF141868">
    <property type="entry name" value="EAL domain-like"/>
    <property type="match status" value="1"/>
</dbReference>
<dbReference type="GO" id="GO:0071111">
    <property type="term" value="F:cyclic-guanylate-specific phosphodiesterase activity"/>
    <property type="evidence" value="ECO:0007669"/>
    <property type="project" value="InterPro"/>
</dbReference>
<dbReference type="EMBL" id="CP017903">
    <property type="protein sequence ID" value="ARP20534.1"/>
    <property type="molecule type" value="Genomic_DNA"/>
</dbReference>
<dbReference type="RefSeq" id="WP_053307813.1">
    <property type="nucleotide sequence ID" value="NZ_CP017890.1"/>
</dbReference>
<dbReference type="SMART" id="SM00052">
    <property type="entry name" value="EAL"/>
    <property type="match status" value="1"/>
</dbReference>
<dbReference type="AlphaFoldDB" id="A0A1W6W188"/>
<feature type="transmembrane region" description="Helical" evidence="1">
    <location>
        <begin position="215"/>
        <end position="233"/>
    </location>
</feature>
<accession>A0A1W6W188</accession>
<dbReference type="PANTHER" id="PTHR33121">
    <property type="entry name" value="CYCLIC DI-GMP PHOSPHODIESTERASE PDEF"/>
    <property type="match status" value="1"/>
</dbReference>
<dbReference type="InterPro" id="IPR050706">
    <property type="entry name" value="Cyclic-di-GMP_PDE-like"/>
</dbReference>
<evidence type="ECO:0000259" key="2">
    <source>
        <dbReference type="PROSITE" id="PS50883"/>
    </source>
</evidence>
<keyword evidence="1" id="KW-0812">Transmembrane</keyword>
<name>A0A1W6W188_VIBAL</name>